<evidence type="ECO:0000313" key="3">
    <source>
        <dbReference type="Proteomes" id="UP001516023"/>
    </source>
</evidence>
<proteinExistence type="predicted"/>
<accession>A0ABD3QLS8</accession>
<dbReference type="Pfam" id="PF22086">
    <property type="entry name" value="DUF6940"/>
    <property type="match status" value="1"/>
</dbReference>
<dbReference type="Proteomes" id="UP001516023">
    <property type="component" value="Unassembled WGS sequence"/>
</dbReference>
<name>A0ABD3QLS8_9STRA</name>
<feature type="transmembrane region" description="Helical" evidence="1">
    <location>
        <begin position="20"/>
        <end position="39"/>
    </location>
</feature>
<comment type="caution">
    <text evidence="2">The sequence shown here is derived from an EMBL/GenBank/DDBJ whole genome shotgun (WGS) entry which is preliminary data.</text>
</comment>
<dbReference type="EMBL" id="JABMIG020000027">
    <property type="protein sequence ID" value="KAL3801355.1"/>
    <property type="molecule type" value="Genomic_DNA"/>
</dbReference>
<protein>
    <submittedName>
        <fullName evidence="2">Uncharacterized protein</fullName>
    </submittedName>
</protein>
<sequence length="287" mass="32291">MHIRNDYRHNQSSKARVNFILLALASLSLFVVTVLAFVFKSPTSKPTSGVKRSAVIMPTVTYREVPSGREDVRRFTALSSSVSQEPMSVRSWMTLVASKSDQGVKAAMDLSEIISSSDYESILFETIGTSWDDSDRTPFEFAMVNEPGLKRFAERSPDRFSFEEHFSNCRNAYIKQGGSDGTKDKPTVCSFENLGGDARLVSPLPQTNVDDSSYSHLAAFVRNAPNNQIIEFWAAGAAQYLHVMKQRGGKRWFSTNGMGVAWLHLRLDSRPKYYSYHPFTELMLSNR</sequence>
<keyword evidence="3" id="KW-1185">Reference proteome</keyword>
<gene>
    <name evidence="2" type="ORF">HJC23_006965</name>
</gene>
<keyword evidence="1" id="KW-0812">Transmembrane</keyword>
<evidence type="ECO:0000256" key="1">
    <source>
        <dbReference type="SAM" id="Phobius"/>
    </source>
</evidence>
<reference evidence="2 3" key="1">
    <citation type="journal article" date="2020" name="G3 (Bethesda)">
        <title>Improved Reference Genome for Cyclotella cryptica CCMP332, a Model for Cell Wall Morphogenesis, Salinity Adaptation, and Lipid Production in Diatoms (Bacillariophyta).</title>
        <authorList>
            <person name="Roberts W.R."/>
            <person name="Downey K.M."/>
            <person name="Ruck E.C."/>
            <person name="Traller J.C."/>
            <person name="Alverson A.J."/>
        </authorList>
    </citation>
    <scope>NUCLEOTIDE SEQUENCE [LARGE SCALE GENOMIC DNA]</scope>
    <source>
        <strain evidence="2 3">CCMP332</strain>
    </source>
</reference>
<dbReference type="InterPro" id="IPR054220">
    <property type="entry name" value="DUF6940"/>
</dbReference>
<dbReference type="AlphaFoldDB" id="A0ABD3QLS8"/>
<keyword evidence="1" id="KW-0472">Membrane</keyword>
<organism evidence="2 3">
    <name type="scientific">Cyclotella cryptica</name>
    <dbReference type="NCBI Taxonomy" id="29204"/>
    <lineage>
        <taxon>Eukaryota</taxon>
        <taxon>Sar</taxon>
        <taxon>Stramenopiles</taxon>
        <taxon>Ochrophyta</taxon>
        <taxon>Bacillariophyta</taxon>
        <taxon>Coscinodiscophyceae</taxon>
        <taxon>Thalassiosirophycidae</taxon>
        <taxon>Stephanodiscales</taxon>
        <taxon>Stephanodiscaceae</taxon>
        <taxon>Cyclotella</taxon>
    </lineage>
</organism>
<keyword evidence="1" id="KW-1133">Transmembrane helix</keyword>
<evidence type="ECO:0000313" key="2">
    <source>
        <dbReference type="EMBL" id="KAL3801355.1"/>
    </source>
</evidence>